<keyword evidence="1" id="KW-0472">Membrane</keyword>
<evidence type="ECO:0000313" key="7">
    <source>
        <dbReference type="Proteomes" id="UP000256409"/>
    </source>
</evidence>
<organism evidence="4 6">
    <name type="scientific">Staphylococcus pseudintermedius</name>
    <dbReference type="NCBI Taxonomy" id="283734"/>
    <lineage>
        <taxon>Bacteria</taxon>
        <taxon>Bacillati</taxon>
        <taxon>Bacillota</taxon>
        <taxon>Bacilli</taxon>
        <taxon>Bacillales</taxon>
        <taxon>Staphylococcaceae</taxon>
        <taxon>Staphylococcus</taxon>
        <taxon>Staphylococcus intermedius group</taxon>
    </lineage>
</organism>
<gene>
    <name evidence="4" type="ORF">DD902_06965</name>
    <name evidence="5" type="ORF">DV961_04585</name>
    <name evidence="3" type="ORF">EGV54_04125</name>
</gene>
<dbReference type="Pfam" id="PF07435">
    <property type="entry name" value="YycH"/>
    <property type="match status" value="1"/>
</dbReference>
<dbReference type="EMBL" id="QEIT01000031">
    <property type="protein sequence ID" value="PWZ75013.1"/>
    <property type="molecule type" value="Genomic_DNA"/>
</dbReference>
<feature type="transmembrane region" description="Helical" evidence="1">
    <location>
        <begin position="12"/>
        <end position="30"/>
    </location>
</feature>
<dbReference type="Proteomes" id="UP000256409">
    <property type="component" value="Unassembled WGS sequence"/>
</dbReference>
<dbReference type="EMBL" id="QQPC01000026">
    <property type="protein sequence ID" value="REA82625.1"/>
    <property type="molecule type" value="Genomic_DNA"/>
</dbReference>
<keyword evidence="1" id="KW-1133">Transmembrane helix</keyword>
<reference evidence="4 6" key="1">
    <citation type="journal article" date="2018" name="Vet. Microbiol.">
        <title>Clonal diversity and geographic distribution of methicillin-resistant Staphylococcus pseudintermedius from Australian animals: Discovery of novel sequence types.</title>
        <authorList>
            <person name="Worthing K.A."/>
            <person name="Abraham S."/>
            <person name="Coombs G.W."/>
            <person name="Pang S."/>
            <person name="Saputra S."/>
            <person name="Jordan D."/>
            <person name="Trott D.J."/>
            <person name="Norris J.M."/>
        </authorList>
    </citation>
    <scope>NUCLEOTIDE SEQUENCE [LARGE SCALE GENOMIC DNA]</scope>
    <source>
        <strain evidence="4 6">ST525 1</strain>
    </source>
</reference>
<dbReference type="InterPro" id="IPR009996">
    <property type="entry name" value="YycH"/>
</dbReference>
<name>A0A166NS26_STAPS</name>
<dbReference type="OMA" id="IWTFQPN"/>
<dbReference type="AlphaFoldDB" id="A0A166NS26"/>
<keyword evidence="1" id="KW-0812">Transmembrane</keyword>
<evidence type="ECO:0000313" key="5">
    <source>
        <dbReference type="EMBL" id="REA82625.1"/>
    </source>
</evidence>
<dbReference type="eggNOG" id="COG4863">
    <property type="taxonomic scope" value="Bacteria"/>
</dbReference>
<evidence type="ECO:0000256" key="1">
    <source>
        <dbReference type="SAM" id="Phobius"/>
    </source>
</evidence>
<dbReference type="EMBL" id="AAXKXX010000003">
    <property type="protein sequence ID" value="EGQ4384281.1"/>
    <property type="molecule type" value="Genomic_DNA"/>
</dbReference>
<protein>
    <recommendedName>
        <fullName evidence="2">Regulatory protein YycH domain-containing protein</fullName>
    </recommendedName>
</protein>
<dbReference type="RefSeq" id="WP_014612683.1">
    <property type="nucleotide sequence ID" value="NZ_AP019372.1"/>
</dbReference>
<dbReference type="OrthoDB" id="2382185at2"/>
<dbReference type="Proteomes" id="UP000246800">
    <property type="component" value="Unassembled WGS sequence"/>
</dbReference>
<proteinExistence type="predicted"/>
<reference evidence="7" key="3">
    <citation type="journal article" date="2018" name="Vet. Microbiol.">
        <title>Molecular epidemiology of methicillin-resistant staphylococci amongst veterinary personnel, personnel-owned pets, patients and the hospital environment of two companion animal veterinary hospitals.</title>
        <authorList>
            <person name="Worthing K.A."/>
            <person name="Brown J."/>
            <person name="Gerber L."/>
            <person name="Abraham S."/>
            <person name="Trott D."/>
            <person name="Norris J.M."/>
        </authorList>
    </citation>
    <scope>NUCLEOTIDE SEQUENCE [LARGE SCALE GENOMIC DNA]</scope>
    <source>
        <strain evidence="7">ST496-2</strain>
    </source>
</reference>
<evidence type="ECO:0000313" key="6">
    <source>
        <dbReference type="Proteomes" id="UP000246800"/>
    </source>
</evidence>
<evidence type="ECO:0000313" key="8">
    <source>
        <dbReference type="Proteomes" id="UP000600220"/>
    </source>
</evidence>
<evidence type="ECO:0000313" key="4">
    <source>
        <dbReference type="EMBL" id="PWZ75013.1"/>
    </source>
</evidence>
<sequence>MRTRELIKSIVLALLVLSSIVLTVMIWNFSPDLTDADNVHTKDATEAIGTRYDKAFSQVVTPLQLVHIENDDVKGMPANKDVNALMTVFQKHRIIEVEDIQNDDVVLLRNLSNHFVVLDYPSDIPLSMYLNEVIEIPAKVPTNFKFNRLILDVDDAQHVIIYAMQPNHQRAIKLETNLNTKYVQQRIQKMKADLEPYSNVVTNRSTINKATYMYAVKAPKNLKAYRTIFNRINVEDLNAILFDNTPIVRTTNSGNTTYNNNTGVVNYNANRETYDYTNLSEDEHSTRNMNVNLPRAFDFINKHGGFTDDFRLFSANNDRGHIIYQMFLNGRPIFYPNQLNEIRVLWGERGLYEYSRGLLKTNVTIDNGEKPESLPDLEDVRSVLASKGDIDFTKVQQMVIGYRMNPIKGPENSIEIQEGSQFIPTWYIQYDHEWYEYKDGELIET</sequence>
<dbReference type="InterPro" id="IPR042274">
    <property type="entry name" value="YycH/YycI_2"/>
</dbReference>
<reference evidence="5" key="2">
    <citation type="journal article" date="2018" name="Vet. Microbiol.">
        <title>Methicillin-resistant staphylococci amongst veterinary personnel, personnel-owned pets, patients and the hospital environment of two small animal veterinary hospitals.</title>
        <authorList>
            <person name="Worthing K.A."/>
            <person name="Brown J."/>
            <person name="Gerber L."/>
            <person name="Abraham S."/>
            <person name="Trott D."/>
            <person name="Norris J.M."/>
        </authorList>
    </citation>
    <scope>NUCLEOTIDE SEQUENCE</scope>
    <source>
        <strain evidence="5">ST496-2</strain>
    </source>
</reference>
<evidence type="ECO:0000259" key="2">
    <source>
        <dbReference type="Pfam" id="PF07435"/>
    </source>
</evidence>
<reference evidence="3 8" key="4">
    <citation type="submission" date="2018-11" db="EMBL/GenBank/DDBJ databases">
        <authorList>
            <consortium name="Veterinary Laboratory Investigation and Response Network"/>
        </authorList>
    </citation>
    <scope>NUCLEOTIDE SEQUENCE [LARGE SCALE GENOMIC DNA]</scope>
    <source>
        <strain evidence="3 8">SPSE-18-VL-LA-PA-Ryan-0021</strain>
    </source>
</reference>
<accession>A0A166NS26</accession>
<dbReference type="CDD" id="cd15787">
    <property type="entry name" value="YycH_N"/>
    <property type="match status" value="1"/>
</dbReference>
<dbReference type="Gene3D" id="3.30.310.160">
    <property type="entry name" value="YycH protein, domain 2"/>
    <property type="match status" value="1"/>
</dbReference>
<feature type="domain" description="Regulatory protein YycH" evidence="2">
    <location>
        <begin position="5"/>
        <end position="440"/>
    </location>
</feature>
<evidence type="ECO:0000313" key="3">
    <source>
        <dbReference type="EMBL" id="EGQ4384281.1"/>
    </source>
</evidence>
<keyword evidence="8" id="KW-1185">Reference proteome</keyword>
<comment type="caution">
    <text evidence="4">The sequence shown here is derived from an EMBL/GenBank/DDBJ whole genome shotgun (WGS) entry which is preliminary data.</text>
</comment>
<dbReference type="Proteomes" id="UP000600220">
    <property type="component" value="Unassembled WGS sequence"/>
</dbReference>